<dbReference type="Proteomes" id="UP000243579">
    <property type="component" value="Unassembled WGS sequence"/>
</dbReference>
<keyword evidence="2" id="KW-1185">Reference proteome</keyword>
<dbReference type="AlphaFoldDB" id="A0A1V9YAD3"/>
<evidence type="ECO:0000313" key="1">
    <source>
        <dbReference type="EMBL" id="OQR82677.1"/>
    </source>
</evidence>
<protein>
    <submittedName>
        <fullName evidence="1">Uncharacterized protein</fullName>
    </submittedName>
</protein>
<proteinExistence type="predicted"/>
<evidence type="ECO:0000313" key="2">
    <source>
        <dbReference type="Proteomes" id="UP000243579"/>
    </source>
</evidence>
<comment type="caution">
    <text evidence="1">The sequence shown here is derived from an EMBL/GenBank/DDBJ whole genome shotgun (WGS) entry which is preliminary data.</text>
</comment>
<organism evidence="1 2">
    <name type="scientific">Achlya hypogyna</name>
    <name type="common">Oomycete</name>
    <name type="synonym">Protoachlya hypogyna</name>
    <dbReference type="NCBI Taxonomy" id="1202772"/>
    <lineage>
        <taxon>Eukaryota</taxon>
        <taxon>Sar</taxon>
        <taxon>Stramenopiles</taxon>
        <taxon>Oomycota</taxon>
        <taxon>Saprolegniomycetes</taxon>
        <taxon>Saprolegniales</taxon>
        <taxon>Achlyaceae</taxon>
        <taxon>Achlya</taxon>
    </lineage>
</organism>
<dbReference type="EMBL" id="JNBR01002425">
    <property type="protein sequence ID" value="OQR82677.1"/>
    <property type="molecule type" value="Genomic_DNA"/>
</dbReference>
<name>A0A1V9YAD3_ACHHY</name>
<accession>A0A1V9YAD3</accession>
<reference evidence="1 2" key="1">
    <citation type="journal article" date="2014" name="Genome Biol. Evol.">
        <title>The secreted proteins of Achlya hypogyna and Thraustotheca clavata identify the ancestral oomycete secretome and reveal gene acquisitions by horizontal gene transfer.</title>
        <authorList>
            <person name="Misner I."/>
            <person name="Blouin N."/>
            <person name="Leonard G."/>
            <person name="Richards T.A."/>
            <person name="Lane C.E."/>
        </authorList>
    </citation>
    <scope>NUCLEOTIDE SEQUENCE [LARGE SCALE GENOMIC DNA]</scope>
    <source>
        <strain evidence="1 2">ATCC 48635</strain>
    </source>
</reference>
<sequence>MSVARAVRCLRTKARPLALPAVSATASQFSTHARASWEPHVKGDLVGVALGVTAGLAVFSLSKRILPTRVMIPENLTRDTALEFVTRVVRATMRAADEVAAEAKSSSLEEERLRDAWHFKTRMYHEAILHDMGFDEAVMNRALAQFDKDPAFHAQIQALTEAYLDQCYRILGISRD</sequence>
<gene>
    <name evidence="1" type="ORF">ACHHYP_15634</name>
</gene>